<sequence>NGGDDEKRGWRWLQNQRECSMLIDMALCPRTHTVVYATAFESNSGGV</sequence>
<accession>A0A392T8V1</accession>
<comment type="caution">
    <text evidence="1">The sequence shown here is derived from an EMBL/GenBank/DDBJ whole genome shotgun (WGS) entry which is preliminary data.</text>
</comment>
<evidence type="ECO:0000313" key="2">
    <source>
        <dbReference type="Proteomes" id="UP000265520"/>
    </source>
</evidence>
<keyword evidence="2" id="KW-1185">Reference proteome</keyword>
<evidence type="ECO:0000313" key="1">
    <source>
        <dbReference type="EMBL" id="MCI56934.1"/>
    </source>
</evidence>
<dbReference type="Proteomes" id="UP000265520">
    <property type="component" value="Unassembled WGS sequence"/>
</dbReference>
<feature type="non-terminal residue" evidence="1">
    <location>
        <position position="1"/>
    </location>
</feature>
<dbReference type="EMBL" id="LXQA010520766">
    <property type="protein sequence ID" value="MCI56934.1"/>
    <property type="molecule type" value="Genomic_DNA"/>
</dbReference>
<reference evidence="1 2" key="1">
    <citation type="journal article" date="2018" name="Front. Plant Sci.">
        <title>Red Clover (Trifolium pratense) and Zigzag Clover (T. medium) - A Picture of Genomic Similarities and Differences.</title>
        <authorList>
            <person name="Dluhosova J."/>
            <person name="Istvanek J."/>
            <person name="Nedelnik J."/>
            <person name="Repkova J."/>
        </authorList>
    </citation>
    <scope>NUCLEOTIDE SEQUENCE [LARGE SCALE GENOMIC DNA]</scope>
    <source>
        <strain evidence="2">cv. 10/8</strain>
        <tissue evidence="1">Leaf</tissue>
    </source>
</reference>
<protein>
    <submittedName>
        <fullName evidence="1">Uncharacterized protein</fullName>
    </submittedName>
</protein>
<dbReference type="AlphaFoldDB" id="A0A392T8V1"/>
<proteinExistence type="predicted"/>
<name>A0A392T8V1_9FABA</name>
<organism evidence="1 2">
    <name type="scientific">Trifolium medium</name>
    <dbReference type="NCBI Taxonomy" id="97028"/>
    <lineage>
        <taxon>Eukaryota</taxon>
        <taxon>Viridiplantae</taxon>
        <taxon>Streptophyta</taxon>
        <taxon>Embryophyta</taxon>
        <taxon>Tracheophyta</taxon>
        <taxon>Spermatophyta</taxon>
        <taxon>Magnoliopsida</taxon>
        <taxon>eudicotyledons</taxon>
        <taxon>Gunneridae</taxon>
        <taxon>Pentapetalae</taxon>
        <taxon>rosids</taxon>
        <taxon>fabids</taxon>
        <taxon>Fabales</taxon>
        <taxon>Fabaceae</taxon>
        <taxon>Papilionoideae</taxon>
        <taxon>50 kb inversion clade</taxon>
        <taxon>NPAAA clade</taxon>
        <taxon>Hologalegina</taxon>
        <taxon>IRL clade</taxon>
        <taxon>Trifolieae</taxon>
        <taxon>Trifolium</taxon>
    </lineage>
</organism>